<dbReference type="InterPro" id="IPR036621">
    <property type="entry name" value="Anticodon-bd_dom_sf"/>
</dbReference>
<proteinExistence type="predicted"/>
<dbReference type="GO" id="GO:0016874">
    <property type="term" value="F:ligase activity"/>
    <property type="evidence" value="ECO:0007669"/>
    <property type="project" value="UniProtKB-KW"/>
</dbReference>
<keyword evidence="1" id="KW-0963">Cytoplasm</keyword>
<protein>
    <submittedName>
        <fullName evidence="6">His/Gly/Thr/Pro-type tRNA ligase C-terminal domain-containing protein</fullName>
    </submittedName>
</protein>
<keyword evidence="3" id="KW-0030">Aminoacyl-tRNA synthetase</keyword>
<gene>
    <name evidence="6" type="ORF">ACFPFM_09740</name>
</gene>
<reference evidence="7" key="1">
    <citation type="journal article" date="2019" name="Int. J. Syst. Evol. Microbiol.">
        <title>The Global Catalogue of Microorganisms (GCM) 10K type strain sequencing project: providing services to taxonomists for standard genome sequencing and annotation.</title>
        <authorList>
            <consortium name="The Broad Institute Genomics Platform"/>
            <consortium name="The Broad Institute Genome Sequencing Center for Infectious Disease"/>
            <person name="Wu L."/>
            <person name="Ma J."/>
        </authorList>
    </citation>
    <scope>NUCLEOTIDE SEQUENCE [LARGE SCALE GENOMIC DNA]</scope>
    <source>
        <strain evidence="7">KCTC 12848</strain>
    </source>
</reference>
<dbReference type="EMBL" id="JBHSJB010000007">
    <property type="protein sequence ID" value="MFC5054037.1"/>
    <property type="molecule type" value="Genomic_DNA"/>
</dbReference>
<dbReference type="RefSeq" id="WP_344042929.1">
    <property type="nucleotide sequence ID" value="NZ_BAAAKE010000038.1"/>
</dbReference>
<name>A0ABV9XX76_9PSEU</name>
<keyword evidence="2" id="KW-0067">ATP-binding</keyword>
<keyword evidence="2" id="KW-0547">Nucleotide-binding</keyword>
<dbReference type="Proteomes" id="UP001595833">
    <property type="component" value="Unassembled WGS sequence"/>
</dbReference>
<dbReference type="Gene3D" id="3.40.50.800">
    <property type="entry name" value="Anticodon-binding domain"/>
    <property type="match status" value="1"/>
</dbReference>
<feature type="compositionally biased region" description="Basic and acidic residues" evidence="4">
    <location>
        <begin position="63"/>
        <end position="77"/>
    </location>
</feature>
<comment type="caution">
    <text evidence="6">The sequence shown here is derived from an EMBL/GenBank/DDBJ whole genome shotgun (WGS) entry which is preliminary data.</text>
</comment>
<dbReference type="Pfam" id="PF03129">
    <property type="entry name" value="HGTP_anticodon"/>
    <property type="match status" value="1"/>
</dbReference>
<organism evidence="6 7">
    <name type="scientific">Saccharothrix xinjiangensis</name>
    <dbReference type="NCBI Taxonomy" id="204798"/>
    <lineage>
        <taxon>Bacteria</taxon>
        <taxon>Bacillati</taxon>
        <taxon>Actinomycetota</taxon>
        <taxon>Actinomycetes</taxon>
        <taxon>Pseudonocardiales</taxon>
        <taxon>Pseudonocardiaceae</taxon>
        <taxon>Saccharothrix</taxon>
    </lineage>
</organism>
<evidence type="ECO:0000256" key="1">
    <source>
        <dbReference type="ARBA" id="ARBA00022490"/>
    </source>
</evidence>
<evidence type="ECO:0000259" key="5">
    <source>
        <dbReference type="Pfam" id="PF03129"/>
    </source>
</evidence>
<feature type="region of interest" description="Disordered" evidence="4">
    <location>
        <begin position="63"/>
        <end position="84"/>
    </location>
</feature>
<dbReference type="SUPFAM" id="SSF52954">
    <property type="entry name" value="Class II aaRS ABD-related"/>
    <property type="match status" value="1"/>
</dbReference>
<keyword evidence="7" id="KW-1185">Reference proteome</keyword>
<evidence type="ECO:0000256" key="3">
    <source>
        <dbReference type="ARBA" id="ARBA00023146"/>
    </source>
</evidence>
<sequence length="84" mass="9231">MLVVLPVNGHREAAAIAAALRRREVNVEVHHREDKPAAQVRHAARKGIPFAWFPPAVSGGGHEVLDLGTGERVRADPDTWSPRR</sequence>
<accession>A0ABV9XX76</accession>
<evidence type="ECO:0000256" key="4">
    <source>
        <dbReference type="SAM" id="MobiDB-lite"/>
    </source>
</evidence>
<evidence type="ECO:0000313" key="6">
    <source>
        <dbReference type="EMBL" id="MFC5054037.1"/>
    </source>
</evidence>
<feature type="domain" description="Anticodon-binding" evidence="5">
    <location>
        <begin position="3"/>
        <end position="51"/>
    </location>
</feature>
<keyword evidence="6" id="KW-0436">Ligase</keyword>
<dbReference type="InterPro" id="IPR004154">
    <property type="entry name" value="Anticodon-bd"/>
</dbReference>
<evidence type="ECO:0000313" key="7">
    <source>
        <dbReference type="Proteomes" id="UP001595833"/>
    </source>
</evidence>
<evidence type="ECO:0000256" key="2">
    <source>
        <dbReference type="ARBA" id="ARBA00022840"/>
    </source>
</evidence>